<dbReference type="InterPro" id="IPR005129">
    <property type="entry name" value="GTPase_ArgK"/>
</dbReference>
<dbReference type="GO" id="GO:0005525">
    <property type="term" value="F:GTP binding"/>
    <property type="evidence" value="ECO:0007669"/>
    <property type="project" value="InterPro"/>
</dbReference>
<accession>A0A3S5AXT1</accession>
<evidence type="ECO:0000313" key="4">
    <source>
        <dbReference type="Proteomes" id="UP000784294"/>
    </source>
</evidence>
<dbReference type="Gene3D" id="3.40.50.300">
    <property type="entry name" value="P-loop containing nucleotide triphosphate hydrolases"/>
    <property type="match status" value="1"/>
</dbReference>
<comment type="similarity">
    <text evidence="1">Belongs to the SIMIBI class G3E GTPase family. ArgK/MeaB subfamily.</text>
</comment>
<evidence type="ECO:0000256" key="1">
    <source>
        <dbReference type="ARBA" id="ARBA00009625"/>
    </source>
</evidence>
<gene>
    <name evidence="3" type="ORF">PXEA_LOCUS21447</name>
</gene>
<dbReference type="SUPFAM" id="SSF52540">
    <property type="entry name" value="P-loop containing nucleoside triphosphate hydrolases"/>
    <property type="match status" value="1"/>
</dbReference>
<evidence type="ECO:0000256" key="2">
    <source>
        <dbReference type="SAM" id="MobiDB-lite"/>
    </source>
</evidence>
<dbReference type="Pfam" id="PF03308">
    <property type="entry name" value="MeaB"/>
    <property type="match status" value="1"/>
</dbReference>
<dbReference type="InterPro" id="IPR027417">
    <property type="entry name" value="P-loop_NTPase"/>
</dbReference>
<dbReference type="Proteomes" id="UP000784294">
    <property type="component" value="Unassembled WGS sequence"/>
</dbReference>
<dbReference type="PANTHER" id="PTHR23408">
    <property type="entry name" value="METHYLMALONYL-COA MUTASE"/>
    <property type="match status" value="1"/>
</dbReference>
<protein>
    <submittedName>
        <fullName evidence="3">Uncharacterized protein</fullName>
    </submittedName>
</protein>
<reference evidence="3" key="1">
    <citation type="submission" date="2018-11" db="EMBL/GenBank/DDBJ databases">
        <authorList>
            <consortium name="Pathogen Informatics"/>
        </authorList>
    </citation>
    <scope>NUCLEOTIDE SEQUENCE</scope>
</reference>
<comment type="caution">
    <text evidence="3">The sequence shown here is derived from an EMBL/GenBank/DDBJ whole genome shotgun (WGS) entry which is preliminary data.</text>
</comment>
<dbReference type="AlphaFoldDB" id="A0A3S5AXT1"/>
<proteinExistence type="inferred from homology"/>
<dbReference type="GO" id="GO:0005737">
    <property type="term" value="C:cytoplasm"/>
    <property type="evidence" value="ECO:0007669"/>
    <property type="project" value="TreeGrafter"/>
</dbReference>
<feature type="region of interest" description="Disordered" evidence="2">
    <location>
        <begin position="1"/>
        <end position="23"/>
    </location>
</feature>
<dbReference type="EMBL" id="CAAALY010091671">
    <property type="protein sequence ID" value="VEL28007.1"/>
    <property type="molecule type" value="Genomic_DNA"/>
</dbReference>
<name>A0A3S5AXT1_9PLAT</name>
<evidence type="ECO:0000313" key="3">
    <source>
        <dbReference type="EMBL" id="VEL28007.1"/>
    </source>
</evidence>
<dbReference type="PANTHER" id="PTHR23408:SF3">
    <property type="entry name" value="METHYLMALONIC ACIDURIA TYPE A PROTEIN, MITOCHONDRIAL"/>
    <property type="match status" value="1"/>
</dbReference>
<sequence length="110" mass="11667">MNVIAEDAGQAEQQLPSSPPPKLPKHRLAVLAVDPSSSSTRGSLLADKTRMPRLSVDSQAFIRPSPSAGHLGGVARATQESVMLCEAAGHDVVLVETVGGYFRQRCIYIA</sequence>
<dbReference type="OrthoDB" id="1476984at2759"/>
<organism evidence="3 4">
    <name type="scientific">Protopolystoma xenopodis</name>
    <dbReference type="NCBI Taxonomy" id="117903"/>
    <lineage>
        <taxon>Eukaryota</taxon>
        <taxon>Metazoa</taxon>
        <taxon>Spiralia</taxon>
        <taxon>Lophotrochozoa</taxon>
        <taxon>Platyhelminthes</taxon>
        <taxon>Monogenea</taxon>
        <taxon>Polyopisthocotylea</taxon>
        <taxon>Polystomatidea</taxon>
        <taxon>Polystomatidae</taxon>
        <taxon>Protopolystoma</taxon>
    </lineage>
</organism>
<dbReference type="GO" id="GO:0003924">
    <property type="term" value="F:GTPase activity"/>
    <property type="evidence" value="ECO:0007669"/>
    <property type="project" value="InterPro"/>
</dbReference>
<keyword evidence="4" id="KW-1185">Reference proteome</keyword>